<evidence type="ECO:0000313" key="17">
    <source>
        <dbReference type="Proteomes" id="UP000006727"/>
    </source>
</evidence>
<dbReference type="STRING" id="3218.A0A2K1K6V9"/>
<comment type="similarity">
    <text evidence="1 12">Belongs to the peptidase A1 family.</text>
</comment>
<dbReference type="SUPFAM" id="SSF50630">
    <property type="entry name" value="Acid proteases"/>
    <property type="match status" value="1"/>
</dbReference>
<keyword evidence="8" id="KW-0472">Membrane</keyword>
<dbReference type="InterPro" id="IPR001461">
    <property type="entry name" value="Aspartic_peptidase_A1"/>
</dbReference>
<comment type="subcellular location">
    <subcellularLocation>
        <location evidence="10">Endomembrane system</location>
        <topology evidence="10">Single-pass type I membrane protein</topology>
    </subcellularLocation>
</comment>
<dbReference type="Gramene" id="Pp3c8_11860V3.1">
    <property type="protein sequence ID" value="Pp3c8_11860V3.1"/>
    <property type="gene ID" value="Pp3c8_11860"/>
</dbReference>
<keyword evidence="7" id="KW-1133">Transmembrane helix</keyword>
<dbReference type="EMBL" id="ABEU02000008">
    <property type="protein sequence ID" value="PNR49512.1"/>
    <property type="molecule type" value="Genomic_DNA"/>
</dbReference>
<evidence type="ECO:0000256" key="10">
    <source>
        <dbReference type="ARBA" id="ARBA00046288"/>
    </source>
</evidence>
<reference evidence="15 17" key="1">
    <citation type="journal article" date="2008" name="Science">
        <title>The Physcomitrella genome reveals evolutionary insights into the conquest of land by plants.</title>
        <authorList>
            <person name="Rensing S."/>
            <person name="Lang D."/>
            <person name="Zimmer A."/>
            <person name="Terry A."/>
            <person name="Salamov A."/>
            <person name="Shapiro H."/>
            <person name="Nishiyama T."/>
            <person name="Perroud P.-F."/>
            <person name="Lindquist E."/>
            <person name="Kamisugi Y."/>
            <person name="Tanahashi T."/>
            <person name="Sakakibara K."/>
            <person name="Fujita T."/>
            <person name="Oishi K."/>
            <person name="Shin-I T."/>
            <person name="Kuroki Y."/>
            <person name="Toyoda A."/>
            <person name="Suzuki Y."/>
            <person name="Hashimoto A."/>
            <person name="Yamaguchi K."/>
            <person name="Sugano A."/>
            <person name="Kohara Y."/>
            <person name="Fujiyama A."/>
            <person name="Anterola A."/>
            <person name="Aoki S."/>
            <person name="Ashton N."/>
            <person name="Barbazuk W.B."/>
            <person name="Barker E."/>
            <person name="Bennetzen J."/>
            <person name="Bezanilla M."/>
            <person name="Blankenship R."/>
            <person name="Cho S.H."/>
            <person name="Dutcher S."/>
            <person name="Estelle M."/>
            <person name="Fawcett J.A."/>
            <person name="Gundlach H."/>
            <person name="Hanada K."/>
            <person name="Heyl A."/>
            <person name="Hicks K.A."/>
            <person name="Hugh J."/>
            <person name="Lohr M."/>
            <person name="Mayer K."/>
            <person name="Melkozernov A."/>
            <person name="Murata T."/>
            <person name="Nelson D."/>
            <person name="Pils B."/>
            <person name="Prigge M."/>
            <person name="Reiss B."/>
            <person name="Renner T."/>
            <person name="Rombauts S."/>
            <person name="Rushton P."/>
            <person name="Sanderfoot A."/>
            <person name="Schween G."/>
            <person name="Shiu S.-H."/>
            <person name="Stueber K."/>
            <person name="Theodoulou F.L."/>
            <person name="Tu H."/>
            <person name="Van de Peer Y."/>
            <person name="Verrier P.J."/>
            <person name="Waters E."/>
            <person name="Wood A."/>
            <person name="Yang L."/>
            <person name="Cove D."/>
            <person name="Cuming A."/>
            <person name="Hasebe M."/>
            <person name="Lucas S."/>
            <person name="Mishler D.B."/>
            <person name="Reski R."/>
            <person name="Grigoriev I."/>
            <person name="Quatrano R.S."/>
            <person name="Boore J.L."/>
        </authorList>
    </citation>
    <scope>NUCLEOTIDE SEQUENCE [LARGE SCALE GENOMIC DNA]</scope>
    <source>
        <strain evidence="16 17">cv. Gransden 2004</strain>
    </source>
</reference>
<dbReference type="Gene3D" id="2.40.70.10">
    <property type="entry name" value="Acid Proteases"/>
    <property type="match status" value="2"/>
</dbReference>
<evidence type="ECO:0000256" key="6">
    <source>
        <dbReference type="ARBA" id="ARBA00022801"/>
    </source>
</evidence>
<evidence type="ECO:0000256" key="2">
    <source>
        <dbReference type="ARBA" id="ARBA00022670"/>
    </source>
</evidence>
<dbReference type="InterPro" id="IPR001969">
    <property type="entry name" value="Aspartic_peptidase_AS"/>
</dbReference>
<dbReference type="InterPro" id="IPR032861">
    <property type="entry name" value="TAXi_N"/>
</dbReference>
<dbReference type="PROSITE" id="PS51767">
    <property type="entry name" value="PEPTIDASE_A1"/>
    <property type="match status" value="1"/>
</dbReference>
<evidence type="ECO:0000256" key="4">
    <source>
        <dbReference type="ARBA" id="ARBA00022729"/>
    </source>
</evidence>
<dbReference type="GO" id="GO:0004190">
    <property type="term" value="F:aspartic-type endopeptidase activity"/>
    <property type="evidence" value="ECO:0007669"/>
    <property type="project" value="UniProtKB-KW"/>
</dbReference>
<gene>
    <name evidence="16" type="primary">LOC112286183</name>
    <name evidence="15" type="ORF">PHYPA_011408</name>
</gene>
<evidence type="ECO:0000313" key="16">
    <source>
        <dbReference type="EnsemblPlants" id="Pp3c8_11860V3.1"/>
    </source>
</evidence>
<dbReference type="Pfam" id="PF14543">
    <property type="entry name" value="TAXi_N"/>
    <property type="match status" value="1"/>
</dbReference>
<dbReference type="EnsemblPlants" id="Pp3c8_11860V3.1">
    <property type="protein sequence ID" value="Pp3c8_11860V3.1"/>
    <property type="gene ID" value="Pp3c8_11860"/>
</dbReference>
<dbReference type="Pfam" id="PF14541">
    <property type="entry name" value="TAXi_C"/>
    <property type="match status" value="1"/>
</dbReference>
<evidence type="ECO:0000259" key="14">
    <source>
        <dbReference type="PROSITE" id="PS51767"/>
    </source>
</evidence>
<dbReference type="AlphaFoldDB" id="A0A2K1K6V9"/>
<feature type="domain" description="Peptidase A1" evidence="14">
    <location>
        <begin position="92"/>
        <end position="449"/>
    </location>
</feature>
<dbReference type="RefSeq" id="XP_024383621.1">
    <property type="nucleotide sequence ID" value="XM_024527853.2"/>
</dbReference>
<dbReference type="PANTHER" id="PTHR13683:SF375">
    <property type="entry name" value="PEPTIDASE A1 DOMAIN-CONTAINING PROTEIN"/>
    <property type="match status" value="1"/>
</dbReference>
<dbReference type="InterPro" id="IPR034161">
    <property type="entry name" value="Pepsin-like_plant"/>
</dbReference>
<dbReference type="PRINTS" id="PR00792">
    <property type="entry name" value="PEPSIN"/>
</dbReference>
<dbReference type="InterPro" id="IPR033121">
    <property type="entry name" value="PEPTIDASE_A1"/>
</dbReference>
<evidence type="ECO:0000256" key="1">
    <source>
        <dbReference type="ARBA" id="ARBA00007447"/>
    </source>
</evidence>
<dbReference type="EnsemblPlants" id="Pp3c8_11860V3.2">
    <property type="protein sequence ID" value="Pp3c8_11860V3.2"/>
    <property type="gene ID" value="Pp3c8_11860"/>
</dbReference>
<feature type="signal peptide" evidence="13">
    <location>
        <begin position="1"/>
        <end position="26"/>
    </location>
</feature>
<sequence length="512" mass="55601">MGGWRGVIVGVTWVLVVVESVWRSSAQHQFDLVHRYAHMEGSSARAGKDGGMSLDHYHTLRKHDQRRLRRMLPEVVSFPISGDNDIFAMGLYYTRISLGTPPQQFYVDVDTGSNVAWVKCAPCTGCEHSGDVPVPMSTFDPRKSTTKISISCTDAECGVLNKKLQCSPERLSCPYSLLYGDGSSTAGYYLNDVFTFNQVPSDNSTAKSGTARLVFGCGGTQTGSWSVDGLLGFGPTTVSLPNQLAQQNISVNIFAHCLQGDVSGRGSLVIGTIREPDLVYTPMVFGEDHYNVQLLNIGISGRNVTTPASFDLEYTGGVIIDSGTTLTYLVQPAYDEFRRGVIDAAPTAISQIGDNENNTRSCFIYADSIEGSFPNVTLYFAEGAIMTLSPKNYLYKQMLTSGLTAYCFSWLVSTSPPGYKTYTIFGDNVLKDKLIVYDNAVQPKRIGWKDFDCAQGISVSSTATSMPVTVMPSEAGPPGASNSGIKDHSNGALSPCWLFTVGITSLLFHRFL</sequence>
<organism evidence="15">
    <name type="scientific">Physcomitrium patens</name>
    <name type="common">Spreading-leaved earth moss</name>
    <name type="synonym">Physcomitrella patens</name>
    <dbReference type="NCBI Taxonomy" id="3218"/>
    <lineage>
        <taxon>Eukaryota</taxon>
        <taxon>Viridiplantae</taxon>
        <taxon>Streptophyta</taxon>
        <taxon>Embryophyta</taxon>
        <taxon>Bryophyta</taxon>
        <taxon>Bryophytina</taxon>
        <taxon>Bryopsida</taxon>
        <taxon>Funariidae</taxon>
        <taxon>Funariales</taxon>
        <taxon>Funariaceae</taxon>
        <taxon>Physcomitrium</taxon>
    </lineage>
</organism>
<dbReference type="GeneID" id="112286183"/>
<evidence type="ECO:0000256" key="12">
    <source>
        <dbReference type="RuleBase" id="RU000454"/>
    </source>
</evidence>
<keyword evidence="6 12" id="KW-0378">Hydrolase</keyword>
<keyword evidence="9" id="KW-0325">Glycoprotein</keyword>
<feature type="active site" evidence="11">
    <location>
        <position position="110"/>
    </location>
</feature>
<feature type="chain" id="PRO_5044576403" description="Peptidase A1 domain-containing protein" evidence="13">
    <location>
        <begin position="27"/>
        <end position="512"/>
    </location>
</feature>
<keyword evidence="3" id="KW-0812">Transmembrane</keyword>
<evidence type="ECO:0000256" key="9">
    <source>
        <dbReference type="ARBA" id="ARBA00023180"/>
    </source>
</evidence>
<accession>A0A2K1K6V9</accession>
<dbReference type="PROSITE" id="PS00141">
    <property type="entry name" value="ASP_PROTEASE"/>
    <property type="match status" value="1"/>
</dbReference>
<evidence type="ECO:0000256" key="7">
    <source>
        <dbReference type="ARBA" id="ARBA00022989"/>
    </source>
</evidence>
<dbReference type="Proteomes" id="UP000006727">
    <property type="component" value="Chromosome 8"/>
</dbReference>
<dbReference type="CDD" id="cd05476">
    <property type="entry name" value="pepsin_A_like_plant"/>
    <property type="match status" value="1"/>
</dbReference>
<name>A0A2K1K6V9_PHYPA</name>
<keyword evidence="5 12" id="KW-0064">Aspartyl protease</keyword>
<dbReference type="PANTHER" id="PTHR13683">
    <property type="entry name" value="ASPARTYL PROTEASES"/>
    <property type="match status" value="1"/>
</dbReference>
<dbReference type="InterPro" id="IPR032799">
    <property type="entry name" value="TAXi_C"/>
</dbReference>
<evidence type="ECO:0000313" key="15">
    <source>
        <dbReference type="EMBL" id="PNR49512.1"/>
    </source>
</evidence>
<evidence type="ECO:0000256" key="3">
    <source>
        <dbReference type="ARBA" id="ARBA00022692"/>
    </source>
</evidence>
<evidence type="ECO:0000256" key="11">
    <source>
        <dbReference type="PIRSR" id="PIRSR601461-1"/>
    </source>
</evidence>
<keyword evidence="17" id="KW-1185">Reference proteome</keyword>
<dbReference type="GO" id="GO:0006508">
    <property type="term" value="P:proteolysis"/>
    <property type="evidence" value="ECO:0007669"/>
    <property type="project" value="UniProtKB-KW"/>
</dbReference>
<feature type="active site" evidence="11">
    <location>
        <position position="321"/>
    </location>
</feature>
<dbReference type="GO" id="GO:0012505">
    <property type="term" value="C:endomembrane system"/>
    <property type="evidence" value="ECO:0007669"/>
    <property type="project" value="UniProtKB-SubCell"/>
</dbReference>
<dbReference type="OrthoDB" id="2747330at2759"/>
<evidence type="ECO:0000256" key="13">
    <source>
        <dbReference type="SAM" id="SignalP"/>
    </source>
</evidence>
<keyword evidence="2 12" id="KW-0645">Protease</keyword>
<proteinExistence type="inferred from homology"/>
<dbReference type="Gramene" id="Pp3c8_11860V3.2">
    <property type="protein sequence ID" value="Pp3c8_11860V3.2"/>
    <property type="gene ID" value="Pp3c8_11860"/>
</dbReference>
<evidence type="ECO:0000256" key="5">
    <source>
        <dbReference type="ARBA" id="ARBA00022750"/>
    </source>
</evidence>
<reference evidence="15 17" key="2">
    <citation type="journal article" date="2018" name="Plant J.">
        <title>The Physcomitrella patens chromosome-scale assembly reveals moss genome structure and evolution.</title>
        <authorList>
            <person name="Lang D."/>
            <person name="Ullrich K.K."/>
            <person name="Murat F."/>
            <person name="Fuchs J."/>
            <person name="Jenkins J."/>
            <person name="Haas F.B."/>
            <person name="Piednoel M."/>
            <person name="Gundlach H."/>
            <person name="Van Bel M."/>
            <person name="Meyberg R."/>
            <person name="Vives C."/>
            <person name="Morata J."/>
            <person name="Symeonidi A."/>
            <person name="Hiss M."/>
            <person name="Muchero W."/>
            <person name="Kamisugi Y."/>
            <person name="Saleh O."/>
            <person name="Blanc G."/>
            <person name="Decker E.L."/>
            <person name="van Gessel N."/>
            <person name="Grimwood J."/>
            <person name="Hayes R.D."/>
            <person name="Graham S.W."/>
            <person name="Gunter L.E."/>
            <person name="McDaniel S.F."/>
            <person name="Hoernstein S.N.W."/>
            <person name="Larsson A."/>
            <person name="Li F.W."/>
            <person name="Perroud P.F."/>
            <person name="Phillips J."/>
            <person name="Ranjan P."/>
            <person name="Rokshar D.S."/>
            <person name="Rothfels C.J."/>
            <person name="Schneider L."/>
            <person name="Shu S."/>
            <person name="Stevenson D.W."/>
            <person name="Thummler F."/>
            <person name="Tillich M."/>
            <person name="Villarreal Aguilar J.C."/>
            <person name="Widiez T."/>
            <person name="Wong G.K."/>
            <person name="Wymore A."/>
            <person name="Zhang Y."/>
            <person name="Zimmer A.D."/>
            <person name="Quatrano R.S."/>
            <person name="Mayer K.F.X."/>
            <person name="Goodstein D."/>
            <person name="Casacuberta J.M."/>
            <person name="Vandepoele K."/>
            <person name="Reski R."/>
            <person name="Cuming A.C."/>
            <person name="Tuskan G.A."/>
            <person name="Maumus F."/>
            <person name="Salse J."/>
            <person name="Schmutz J."/>
            <person name="Rensing S.A."/>
        </authorList>
    </citation>
    <scope>NUCLEOTIDE SEQUENCE [LARGE SCALE GENOMIC DNA]</scope>
    <source>
        <strain evidence="16 17">cv. Gransden 2004</strain>
    </source>
</reference>
<dbReference type="InterPro" id="IPR021109">
    <property type="entry name" value="Peptidase_aspartic_dom_sf"/>
</dbReference>
<evidence type="ECO:0000256" key="8">
    <source>
        <dbReference type="ARBA" id="ARBA00023136"/>
    </source>
</evidence>
<dbReference type="PaxDb" id="3218-PP1S62_113V6.1"/>
<reference evidence="16" key="3">
    <citation type="submission" date="2020-12" db="UniProtKB">
        <authorList>
            <consortium name="EnsemblPlants"/>
        </authorList>
    </citation>
    <scope>IDENTIFICATION</scope>
</reference>
<protein>
    <recommendedName>
        <fullName evidence="14">Peptidase A1 domain-containing protein</fullName>
    </recommendedName>
</protein>
<keyword evidence="4 13" id="KW-0732">Signal</keyword>